<name>B9M6R6_GEODF</name>
<sequence length="88" mass="9898">MIENIGADIYRSWTDEKRREEIGKLIEGYRNGLPLPILCTMATAIAGNEAGARKHLIKLMPLRERKALVTKEAGTDTDLHTRLSGFFI</sequence>
<dbReference type="AlphaFoldDB" id="B9M6R6"/>
<keyword evidence="2" id="KW-1185">Reference proteome</keyword>
<organism evidence="1 2">
    <name type="scientific">Geotalea daltonii (strain DSM 22248 / JCM 15807 / FRC-32)</name>
    <name type="common">Geobacter daltonii</name>
    <dbReference type="NCBI Taxonomy" id="316067"/>
    <lineage>
        <taxon>Bacteria</taxon>
        <taxon>Pseudomonadati</taxon>
        <taxon>Thermodesulfobacteriota</taxon>
        <taxon>Desulfuromonadia</taxon>
        <taxon>Geobacterales</taxon>
        <taxon>Geobacteraceae</taxon>
        <taxon>Geotalea</taxon>
    </lineage>
</organism>
<protein>
    <submittedName>
        <fullName evidence="1">Uncharacterized protein</fullName>
    </submittedName>
</protein>
<gene>
    <name evidence="1" type="ordered locus">Geob_1768</name>
</gene>
<dbReference type="STRING" id="316067.Geob_1768"/>
<evidence type="ECO:0000313" key="2">
    <source>
        <dbReference type="Proteomes" id="UP000007721"/>
    </source>
</evidence>
<dbReference type="KEGG" id="geo:Geob_1768"/>
<proteinExistence type="predicted"/>
<dbReference type="OrthoDB" id="5398312at2"/>
<dbReference type="Proteomes" id="UP000007721">
    <property type="component" value="Chromosome"/>
</dbReference>
<dbReference type="EMBL" id="CP001390">
    <property type="protein sequence ID" value="ACM20126.1"/>
    <property type="molecule type" value="Genomic_DNA"/>
</dbReference>
<evidence type="ECO:0000313" key="1">
    <source>
        <dbReference type="EMBL" id="ACM20126.1"/>
    </source>
</evidence>
<accession>B9M6R6</accession>
<dbReference type="RefSeq" id="WP_012646855.1">
    <property type="nucleotide sequence ID" value="NC_011979.1"/>
</dbReference>
<reference evidence="1 2" key="1">
    <citation type="submission" date="2009-01" db="EMBL/GenBank/DDBJ databases">
        <title>Complete sequence of Geobacter sp. FRC-32.</title>
        <authorList>
            <consortium name="US DOE Joint Genome Institute"/>
            <person name="Lucas S."/>
            <person name="Copeland A."/>
            <person name="Lapidus A."/>
            <person name="Glavina del Rio T."/>
            <person name="Dalin E."/>
            <person name="Tice H."/>
            <person name="Bruce D."/>
            <person name="Goodwin L."/>
            <person name="Pitluck S."/>
            <person name="Saunders E."/>
            <person name="Brettin T."/>
            <person name="Detter J.C."/>
            <person name="Han C."/>
            <person name="Larimer F."/>
            <person name="Land M."/>
            <person name="Hauser L."/>
            <person name="Kyrpides N."/>
            <person name="Ovchinnikova G."/>
            <person name="Kostka J."/>
            <person name="Richardson P."/>
        </authorList>
    </citation>
    <scope>NUCLEOTIDE SEQUENCE [LARGE SCALE GENOMIC DNA]</scope>
    <source>
        <strain evidence="2">DSM 22248 / JCM 15807 / FRC-32</strain>
    </source>
</reference>
<dbReference type="HOGENOM" id="CLU_2464634_0_0_7"/>